<evidence type="ECO:0000313" key="2">
    <source>
        <dbReference type="Proteomes" id="UP000789759"/>
    </source>
</evidence>
<accession>A0A9N9GM25</accession>
<comment type="caution">
    <text evidence="1">The sequence shown here is derived from an EMBL/GenBank/DDBJ whole genome shotgun (WGS) entry which is preliminary data.</text>
</comment>
<keyword evidence="2" id="KW-1185">Reference proteome</keyword>
<dbReference type="AlphaFoldDB" id="A0A9N9GM25"/>
<gene>
    <name evidence="1" type="ORF">CPELLU_LOCUS7668</name>
</gene>
<evidence type="ECO:0000313" key="1">
    <source>
        <dbReference type="EMBL" id="CAG8615623.1"/>
    </source>
</evidence>
<proteinExistence type="predicted"/>
<dbReference type="Proteomes" id="UP000789759">
    <property type="component" value="Unassembled WGS sequence"/>
</dbReference>
<sequence length="45" mass="5464">MEHLVFLEQIQLKVFLSESCSKGVDRKTEEYKYLYTVYYTNKLLL</sequence>
<name>A0A9N9GM25_9GLOM</name>
<dbReference type="EMBL" id="CAJVQA010005217">
    <property type="protein sequence ID" value="CAG8615623.1"/>
    <property type="molecule type" value="Genomic_DNA"/>
</dbReference>
<reference evidence="1" key="1">
    <citation type="submission" date="2021-06" db="EMBL/GenBank/DDBJ databases">
        <authorList>
            <person name="Kallberg Y."/>
            <person name="Tangrot J."/>
            <person name="Rosling A."/>
        </authorList>
    </citation>
    <scope>NUCLEOTIDE SEQUENCE</scope>
    <source>
        <strain evidence="1">FL966</strain>
    </source>
</reference>
<organism evidence="1 2">
    <name type="scientific">Cetraspora pellucida</name>
    <dbReference type="NCBI Taxonomy" id="1433469"/>
    <lineage>
        <taxon>Eukaryota</taxon>
        <taxon>Fungi</taxon>
        <taxon>Fungi incertae sedis</taxon>
        <taxon>Mucoromycota</taxon>
        <taxon>Glomeromycotina</taxon>
        <taxon>Glomeromycetes</taxon>
        <taxon>Diversisporales</taxon>
        <taxon>Gigasporaceae</taxon>
        <taxon>Cetraspora</taxon>
    </lineage>
</organism>
<protein>
    <submittedName>
        <fullName evidence="1">20586_t:CDS:1</fullName>
    </submittedName>
</protein>